<protein>
    <recommendedName>
        <fullName evidence="5">MYND-type domain-containing protein</fullName>
    </recommendedName>
</protein>
<reference evidence="6" key="2">
    <citation type="journal article" date="2022" name="Microb. Genom.">
        <title>A chromosome-scale genome assembly of the tomato pathogen Cladosporium fulvum reveals a compartmentalized genome architecture and the presence of a dispensable chromosome.</title>
        <authorList>
            <person name="Zaccaron A.Z."/>
            <person name="Chen L.H."/>
            <person name="Samaras A."/>
            <person name="Stergiopoulos I."/>
        </authorList>
    </citation>
    <scope>NUCLEOTIDE SEQUENCE</scope>
    <source>
        <strain evidence="6">Race5_Kim</strain>
    </source>
</reference>
<dbReference type="RefSeq" id="XP_047761366.1">
    <property type="nucleotide sequence ID" value="XM_047903993.1"/>
</dbReference>
<evidence type="ECO:0000256" key="3">
    <source>
        <dbReference type="ARBA" id="ARBA00022833"/>
    </source>
</evidence>
<dbReference type="KEGG" id="ffu:CLAFUR5_04845"/>
<evidence type="ECO:0000313" key="7">
    <source>
        <dbReference type="Proteomes" id="UP000756132"/>
    </source>
</evidence>
<dbReference type="PROSITE" id="PS01360">
    <property type="entry name" value="ZF_MYND_1"/>
    <property type="match status" value="1"/>
</dbReference>
<dbReference type="Gene3D" id="6.10.140.2220">
    <property type="match status" value="1"/>
</dbReference>
<dbReference type="GO" id="GO:0008270">
    <property type="term" value="F:zinc ion binding"/>
    <property type="evidence" value="ECO:0007669"/>
    <property type="project" value="UniProtKB-KW"/>
</dbReference>
<keyword evidence="7" id="KW-1185">Reference proteome</keyword>
<evidence type="ECO:0000256" key="4">
    <source>
        <dbReference type="PROSITE-ProRule" id="PRU00134"/>
    </source>
</evidence>
<keyword evidence="2 4" id="KW-0863">Zinc-finger</keyword>
<keyword evidence="1" id="KW-0479">Metal-binding</keyword>
<reference evidence="6" key="1">
    <citation type="submission" date="2021-12" db="EMBL/GenBank/DDBJ databases">
        <authorList>
            <person name="Zaccaron A."/>
            <person name="Stergiopoulos I."/>
        </authorList>
    </citation>
    <scope>NUCLEOTIDE SEQUENCE</scope>
    <source>
        <strain evidence="6">Race5_Kim</strain>
    </source>
</reference>
<evidence type="ECO:0000259" key="5">
    <source>
        <dbReference type="PROSITE" id="PS50865"/>
    </source>
</evidence>
<dbReference type="SUPFAM" id="SSF144232">
    <property type="entry name" value="HIT/MYND zinc finger-like"/>
    <property type="match status" value="1"/>
</dbReference>
<gene>
    <name evidence="6" type="ORF">CLAFUR5_04845</name>
</gene>
<evidence type="ECO:0000256" key="1">
    <source>
        <dbReference type="ARBA" id="ARBA00022723"/>
    </source>
</evidence>
<dbReference type="Proteomes" id="UP000756132">
    <property type="component" value="Chromosome 4"/>
</dbReference>
<dbReference type="InterPro" id="IPR002893">
    <property type="entry name" value="Znf_MYND"/>
</dbReference>
<dbReference type="AlphaFoldDB" id="A0A9Q8LGD2"/>
<dbReference type="PROSITE" id="PS50865">
    <property type="entry name" value="ZF_MYND_2"/>
    <property type="match status" value="1"/>
</dbReference>
<evidence type="ECO:0000313" key="6">
    <source>
        <dbReference type="EMBL" id="UJO17000.1"/>
    </source>
</evidence>
<organism evidence="6 7">
    <name type="scientific">Passalora fulva</name>
    <name type="common">Tomato leaf mold</name>
    <name type="synonym">Cladosporium fulvum</name>
    <dbReference type="NCBI Taxonomy" id="5499"/>
    <lineage>
        <taxon>Eukaryota</taxon>
        <taxon>Fungi</taxon>
        <taxon>Dikarya</taxon>
        <taxon>Ascomycota</taxon>
        <taxon>Pezizomycotina</taxon>
        <taxon>Dothideomycetes</taxon>
        <taxon>Dothideomycetidae</taxon>
        <taxon>Mycosphaerellales</taxon>
        <taxon>Mycosphaerellaceae</taxon>
        <taxon>Fulvia</taxon>
    </lineage>
</organism>
<evidence type="ECO:0000256" key="2">
    <source>
        <dbReference type="ARBA" id="ARBA00022771"/>
    </source>
</evidence>
<dbReference type="Pfam" id="PF01753">
    <property type="entry name" value="zf-MYND"/>
    <property type="match status" value="1"/>
</dbReference>
<dbReference type="OrthoDB" id="5282002at2759"/>
<proteinExistence type="predicted"/>
<name>A0A9Q8LGD2_PASFU</name>
<dbReference type="GeneID" id="71984723"/>
<dbReference type="Pfam" id="PF14737">
    <property type="entry name" value="DUF4470"/>
    <property type="match status" value="1"/>
</dbReference>
<sequence length="589" mass="66288">MAIDEELSALSLGKETTQVPVCATCQSPANLACKGCLLVTYCGTECQKAHWAIHKSDCRCPLSKDDWQLSWVVQNRSPAFTGNSDGLVAFGGKKYFWGNVPAYDVVKLERNEAAMYQGKLQLLFAASGDVRNIITSISSLPSTYKRSIHVTSNDLDFDVVARNIIILLIALIVEDDGTAVDCMLHIWYSAALRQAHLDILTLRIRPFIEDVTQKVASKPAGSLLGKTWTLGSHTIRVELTKQQWDALLLFFDIPPGLTPALAKQARDAVVSAPSRLDYRERHMVMLQPSHRLCFAKFREDGILLPFGKSRDRYSVPNPTFCQSTSWPMKDDAEPTAGWDLEDIINTSAGPAKNDFYGKLFVLISQKLYAFRQKLATQVFDFRLTNVNAIELSDASGGNSYARIEVQRSSYPYSDSTNDSKVSNISDGGYLGIKRTVEKFGPMLQHPKKNPHATLITLFMNATHEINAQRSDHEARALMTLQTRRIAKYMTFGPMDLHSPCGPPVIKMMMAQELVKNVDQDFEQYMKWTNFKEVEQSGRLEVKKENTIIEKWPMKLKLKPGQKGAKEEFDLLLSSSHTGQERYVEWKVKQ</sequence>
<feature type="domain" description="MYND-type" evidence="5">
    <location>
        <begin position="22"/>
        <end position="58"/>
    </location>
</feature>
<dbReference type="EMBL" id="CP090166">
    <property type="protein sequence ID" value="UJO17000.1"/>
    <property type="molecule type" value="Genomic_DNA"/>
</dbReference>
<keyword evidence="3" id="KW-0862">Zinc</keyword>
<dbReference type="InterPro" id="IPR027974">
    <property type="entry name" value="DUF4470"/>
</dbReference>
<accession>A0A9Q8LGD2</accession>